<proteinExistence type="inferred from homology"/>
<dbReference type="OrthoDB" id="8118055at2759"/>
<dbReference type="Pfam" id="PF01532">
    <property type="entry name" value="Glyco_hydro_47"/>
    <property type="match status" value="1"/>
</dbReference>
<feature type="binding site" evidence="11">
    <location>
        <position position="611"/>
    </location>
    <ligand>
        <name>Ca(2+)</name>
        <dbReference type="ChEBI" id="CHEBI:29108"/>
    </ligand>
</feature>
<evidence type="ECO:0000313" key="17">
    <source>
        <dbReference type="Proteomes" id="UP000007148"/>
    </source>
</evidence>
<dbReference type="OMA" id="TFWMSET"/>
<evidence type="ECO:0000256" key="15">
    <source>
        <dbReference type="SAM" id="Phobius"/>
    </source>
</evidence>
<evidence type="ECO:0000256" key="5">
    <source>
        <dbReference type="ARBA" id="ARBA00022801"/>
    </source>
</evidence>
<comment type="cofactor">
    <cofactor evidence="1 11">
        <name>Ca(2+)</name>
        <dbReference type="ChEBI" id="CHEBI:29108"/>
    </cofactor>
</comment>
<dbReference type="GO" id="GO:0004571">
    <property type="term" value="F:mannosyl-oligosaccharide 1,2-alpha-mannosidase activity"/>
    <property type="evidence" value="ECO:0007669"/>
    <property type="project" value="UniProtKB-EC"/>
</dbReference>
<evidence type="ECO:0000313" key="16">
    <source>
        <dbReference type="EMBL" id="CCA71679.1"/>
    </source>
</evidence>
<comment type="catalytic activity">
    <reaction evidence="9">
        <text>N(4)-(alpha-D-Man-(1-&gt;2)-alpha-D-Man-(1-&gt;2)-alpha-D-Man-(1-&gt;3)-[alpha-D-Man-(1-&gt;2)-alpha-D-Man-(1-&gt;3)-[alpha-D-Man-(1-&gt;2)-alpha-D-Man-(1-&gt;6)]-alpha-D-Man-(1-&gt;6)]-beta-D-Man-(1-&gt;4)-beta-D-GlcNAc-(1-&gt;4)-beta-D-GlcNAc)-L-asparaginyl-[protein] (N-glucan mannose isomer 9A1,2,3B1,2,3) + 4 H2O = N(4)-(alpha-D-Man-(1-&gt;3)-[alpha-D-Man-(1-&gt;3)-[alpha-D-Man-(1-&gt;6)]-alpha-D-Man-(1-&gt;6)]-beta-D-Man-(1-&gt;4)-beta-D-GlcNAc-(1-&gt;4)-beta-D-GlcNAc)-L-asparaginyl-[protein] (N-glucan mannose isomer 5A1,2) + 4 beta-D-mannose</text>
        <dbReference type="Rhea" id="RHEA:56008"/>
        <dbReference type="Rhea" id="RHEA-COMP:14356"/>
        <dbReference type="Rhea" id="RHEA-COMP:14367"/>
        <dbReference type="ChEBI" id="CHEBI:15377"/>
        <dbReference type="ChEBI" id="CHEBI:28563"/>
        <dbReference type="ChEBI" id="CHEBI:59087"/>
        <dbReference type="ChEBI" id="CHEBI:139493"/>
        <dbReference type="EC" id="3.2.1.113"/>
    </reaction>
</comment>
<keyword evidence="7 12" id="KW-1015">Disulfide bond</keyword>
<feature type="region of interest" description="Disordered" evidence="14">
    <location>
        <begin position="267"/>
        <end position="286"/>
    </location>
</feature>
<feature type="active site" evidence="10">
    <location>
        <position position="322"/>
    </location>
</feature>
<evidence type="ECO:0000256" key="6">
    <source>
        <dbReference type="ARBA" id="ARBA00022837"/>
    </source>
</evidence>
<dbReference type="SUPFAM" id="SSF48225">
    <property type="entry name" value="Seven-hairpin glycosidases"/>
    <property type="match status" value="1"/>
</dbReference>
<dbReference type="AlphaFoldDB" id="G4TK36"/>
<comment type="caution">
    <text evidence="16">The sequence shown here is derived from an EMBL/GenBank/DDBJ whole genome shotgun (WGS) entry which is preliminary data.</text>
</comment>
<comment type="pathway">
    <text evidence="2">Protein modification; protein glycosylation.</text>
</comment>
<comment type="similarity">
    <text evidence="3 13">Belongs to the glycosyl hydrolase 47 family.</text>
</comment>
<feature type="transmembrane region" description="Helical" evidence="15">
    <location>
        <begin position="26"/>
        <end position="45"/>
    </location>
</feature>
<dbReference type="HOGENOM" id="CLU_003818_0_2_1"/>
<comment type="catalytic activity">
    <reaction evidence="8">
        <text>N(4)-(alpha-D-Man-(1-&gt;2)-alpha-D-Man-(1-&gt;2)-alpha-D-Man-(1-&gt;3)-[alpha-D-Man-(1-&gt;3)-[alpha-D-Man-(1-&gt;2)-alpha-D-Man-(1-&gt;6)]-alpha-D-Man-(1-&gt;6)]-beta-D-Man-(1-&gt;4)-beta-D-GlcNAc-(1-&gt;4)-beta-D-GlcNAc)-L-asparaginyl-[protein] (N-glucan mannose isomer 8A1,2,3B1,3) + 3 H2O = N(4)-(alpha-D-Man-(1-&gt;3)-[alpha-D-Man-(1-&gt;3)-[alpha-D-Man-(1-&gt;6)]-alpha-D-Man-(1-&gt;6)]-beta-D-Man-(1-&gt;4)-beta-D-GlcNAc-(1-&gt;4)-beta-D-GlcNAc)-L-asparaginyl-[protein] (N-glucan mannose isomer 5A1,2) + 3 beta-D-mannose</text>
        <dbReference type="Rhea" id="RHEA:56028"/>
        <dbReference type="Rhea" id="RHEA-COMP:14358"/>
        <dbReference type="Rhea" id="RHEA-COMP:14367"/>
        <dbReference type="ChEBI" id="CHEBI:15377"/>
        <dbReference type="ChEBI" id="CHEBI:28563"/>
        <dbReference type="ChEBI" id="CHEBI:59087"/>
        <dbReference type="ChEBI" id="CHEBI:60628"/>
        <dbReference type="EC" id="3.2.1.113"/>
    </reaction>
</comment>
<dbReference type="EMBL" id="CAFZ01000130">
    <property type="protein sequence ID" value="CCA71679.1"/>
    <property type="molecule type" value="Genomic_DNA"/>
</dbReference>
<feature type="compositionally biased region" description="Basic and acidic residues" evidence="14">
    <location>
        <begin position="277"/>
        <end position="286"/>
    </location>
</feature>
<evidence type="ECO:0000256" key="14">
    <source>
        <dbReference type="SAM" id="MobiDB-lite"/>
    </source>
</evidence>
<evidence type="ECO:0000256" key="8">
    <source>
        <dbReference type="ARBA" id="ARBA00047669"/>
    </source>
</evidence>
<evidence type="ECO:0000256" key="1">
    <source>
        <dbReference type="ARBA" id="ARBA00001913"/>
    </source>
</evidence>
<dbReference type="GO" id="GO:0005783">
    <property type="term" value="C:endoplasmic reticulum"/>
    <property type="evidence" value="ECO:0007669"/>
    <property type="project" value="TreeGrafter"/>
</dbReference>
<keyword evidence="17" id="KW-1185">Reference proteome</keyword>
<dbReference type="InParanoid" id="G4TK36"/>
<dbReference type="PANTHER" id="PTHR11742:SF55">
    <property type="entry name" value="ENDOPLASMIC RETICULUM MANNOSYL-OLIGOSACCHARIDE 1,2-ALPHA-MANNOSIDASE"/>
    <property type="match status" value="1"/>
</dbReference>
<feature type="active site" evidence="10">
    <location>
        <position position="525"/>
    </location>
</feature>
<evidence type="ECO:0000256" key="4">
    <source>
        <dbReference type="ARBA" id="ARBA00022723"/>
    </source>
</evidence>
<keyword evidence="15" id="KW-0472">Membrane</keyword>
<protein>
    <recommendedName>
        <fullName evidence="13">alpha-1,2-Mannosidase</fullName>
        <ecNumber evidence="13">3.2.1.-</ecNumber>
    </recommendedName>
</protein>
<evidence type="ECO:0000256" key="12">
    <source>
        <dbReference type="PIRSR" id="PIRSR601382-3"/>
    </source>
</evidence>
<feature type="active site" description="Proton donor" evidence="10">
    <location>
        <position position="457"/>
    </location>
</feature>
<sequence length="632" mass="72497">MQLSSANGTARDLFNGFLRLPITRRLAIIAVFLVAFLFMLTLHSGPQAPPLDLDRPYLAQKPDLQLDRDPSQWSQRRETVREAFQHAYGAYERYAFGRDELKPLSNRTQNNLNGWGLTIVDSLDTMLLMGFDKEFERGVEFVEKLNMSKNTHRIGFFETGIRYLGGFLSAYYLANKSSTPSHREKYAPILLQKADELGEILVSAFNTPSGLPVTSIRIEDSVVLGNSNGDTYLAEMASCQMEFKYLAHLKKESDYFLKSDKVMDHMESEQGQTQERMMGKDETGKWVEKVSTTEKTGLWVTRWSVTSGKMTGTSVSAGAMADSAFEYLLKQYLLSGRSEKRLLTMYLDAMDGIFNHLLYLSTERNLLYVTDLGNWANPSGNMEHLSCYLPGVLALGAKVLHPDYPWPDQRSSRIMSRSPVPPRNLKAKLDIHMRVAVGLAYTCWKMYDDTETGVGPENLHFYAPPKKNGTLTRDQYDPVRWGPKLASWERSGRVGPLVGTERWPTAKPKHQETAPRDQRYLLRPEALEAMYLLWKTTGDPVWRERGWKMFESINKWTRRDNGYSSIYYVNSDEPHPVDDMPSFFLAETLKYAWLNTLDYDPLPLDRIVFNTEAHPLPIFQWTPEEIKMYNIH</sequence>
<evidence type="ECO:0000256" key="10">
    <source>
        <dbReference type="PIRSR" id="PIRSR601382-1"/>
    </source>
</evidence>
<evidence type="ECO:0000256" key="7">
    <source>
        <dbReference type="ARBA" id="ARBA00023157"/>
    </source>
</evidence>
<dbReference type="EC" id="3.2.1.-" evidence="13"/>
<dbReference type="InterPro" id="IPR036026">
    <property type="entry name" value="Seven-hairpin_glycosidases"/>
</dbReference>
<keyword evidence="15" id="KW-0812">Transmembrane</keyword>
<reference evidence="16 17" key="1">
    <citation type="journal article" date="2011" name="PLoS Pathog.">
        <title>Endophytic Life Strategies Decoded by Genome and Transcriptome Analyses of the Mutualistic Root Symbiont Piriformospora indica.</title>
        <authorList>
            <person name="Zuccaro A."/>
            <person name="Lahrmann U."/>
            <person name="Guldener U."/>
            <person name="Langen G."/>
            <person name="Pfiffi S."/>
            <person name="Biedenkopf D."/>
            <person name="Wong P."/>
            <person name="Samans B."/>
            <person name="Grimm C."/>
            <person name="Basiewicz M."/>
            <person name="Murat C."/>
            <person name="Martin F."/>
            <person name="Kogel K.H."/>
        </authorList>
    </citation>
    <scope>NUCLEOTIDE SEQUENCE [LARGE SCALE GENOMIC DNA]</scope>
    <source>
        <strain evidence="16 17">DSM 11827</strain>
    </source>
</reference>
<dbReference type="GO" id="GO:0036503">
    <property type="term" value="P:ERAD pathway"/>
    <property type="evidence" value="ECO:0007669"/>
    <property type="project" value="UniProtKB-ARBA"/>
</dbReference>
<feature type="active site" description="Proton donor" evidence="10">
    <location>
        <position position="158"/>
    </location>
</feature>
<dbReference type="InterPro" id="IPR001382">
    <property type="entry name" value="Glyco_hydro_47"/>
</dbReference>
<dbReference type="InterPro" id="IPR050749">
    <property type="entry name" value="Glycosyl_Hydrolase_47"/>
</dbReference>
<dbReference type="Proteomes" id="UP000007148">
    <property type="component" value="Unassembled WGS sequence"/>
</dbReference>
<dbReference type="GO" id="GO:0016020">
    <property type="term" value="C:membrane"/>
    <property type="evidence" value="ECO:0007669"/>
    <property type="project" value="InterPro"/>
</dbReference>
<evidence type="ECO:0000256" key="13">
    <source>
        <dbReference type="RuleBase" id="RU361193"/>
    </source>
</evidence>
<keyword evidence="4 11" id="KW-0479">Metal-binding</keyword>
<dbReference type="eggNOG" id="KOG2431">
    <property type="taxonomic scope" value="Eukaryota"/>
</dbReference>
<keyword evidence="13" id="KW-0326">Glycosidase</keyword>
<dbReference type="STRING" id="1109443.G4TK36"/>
<evidence type="ECO:0000256" key="9">
    <source>
        <dbReference type="ARBA" id="ARBA00048605"/>
    </source>
</evidence>
<dbReference type="Gene3D" id="1.50.10.10">
    <property type="match status" value="1"/>
</dbReference>
<evidence type="ECO:0000256" key="11">
    <source>
        <dbReference type="PIRSR" id="PIRSR601382-2"/>
    </source>
</evidence>
<dbReference type="GO" id="GO:0005975">
    <property type="term" value="P:carbohydrate metabolic process"/>
    <property type="evidence" value="ECO:0007669"/>
    <property type="project" value="InterPro"/>
</dbReference>
<keyword evidence="5 13" id="KW-0378">Hydrolase</keyword>
<organism evidence="16 17">
    <name type="scientific">Serendipita indica (strain DSM 11827)</name>
    <name type="common">Root endophyte fungus</name>
    <name type="synonym">Piriformospora indica</name>
    <dbReference type="NCBI Taxonomy" id="1109443"/>
    <lineage>
        <taxon>Eukaryota</taxon>
        <taxon>Fungi</taxon>
        <taxon>Dikarya</taxon>
        <taxon>Basidiomycota</taxon>
        <taxon>Agaricomycotina</taxon>
        <taxon>Agaricomycetes</taxon>
        <taxon>Sebacinales</taxon>
        <taxon>Serendipitaceae</taxon>
        <taxon>Serendipita</taxon>
    </lineage>
</organism>
<keyword evidence="6 11" id="KW-0106">Calcium</keyword>
<keyword evidence="15" id="KW-1133">Transmembrane helix</keyword>
<dbReference type="PANTHER" id="PTHR11742">
    <property type="entry name" value="MANNOSYL-OLIGOSACCHARIDE ALPHA-1,2-MANNOSIDASE-RELATED"/>
    <property type="match status" value="1"/>
</dbReference>
<accession>G4TK36</accession>
<name>G4TK36_SERID</name>
<dbReference type="GO" id="GO:0005509">
    <property type="term" value="F:calcium ion binding"/>
    <property type="evidence" value="ECO:0007669"/>
    <property type="project" value="InterPro"/>
</dbReference>
<evidence type="ECO:0000256" key="3">
    <source>
        <dbReference type="ARBA" id="ARBA00007658"/>
    </source>
</evidence>
<dbReference type="PRINTS" id="PR00747">
    <property type="entry name" value="GLYHDRLASE47"/>
</dbReference>
<dbReference type="InterPro" id="IPR012341">
    <property type="entry name" value="6hp_glycosidase-like_sf"/>
</dbReference>
<gene>
    <name evidence="16" type="ORF">PIIN_05614</name>
</gene>
<feature type="disulfide bond" evidence="12">
    <location>
        <begin position="387"/>
        <end position="443"/>
    </location>
</feature>
<evidence type="ECO:0000256" key="2">
    <source>
        <dbReference type="ARBA" id="ARBA00004922"/>
    </source>
</evidence>